<name>A0A0L8GRY8_OCTBM</name>
<accession>A0A0L8GRY8</accession>
<proteinExistence type="predicted"/>
<protein>
    <submittedName>
        <fullName evidence="1">Uncharacterized protein</fullName>
    </submittedName>
</protein>
<organism evidence="1">
    <name type="scientific">Octopus bimaculoides</name>
    <name type="common">California two-spotted octopus</name>
    <dbReference type="NCBI Taxonomy" id="37653"/>
    <lineage>
        <taxon>Eukaryota</taxon>
        <taxon>Metazoa</taxon>
        <taxon>Spiralia</taxon>
        <taxon>Lophotrochozoa</taxon>
        <taxon>Mollusca</taxon>
        <taxon>Cephalopoda</taxon>
        <taxon>Coleoidea</taxon>
        <taxon>Octopodiformes</taxon>
        <taxon>Octopoda</taxon>
        <taxon>Incirrata</taxon>
        <taxon>Octopodidae</taxon>
        <taxon>Octopus</taxon>
    </lineage>
</organism>
<reference evidence="1" key="1">
    <citation type="submission" date="2015-07" db="EMBL/GenBank/DDBJ databases">
        <title>MeaNS - Measles Nucleotide Surveillance Program.</title>
        <authorList>
            <person name="Tran T."/>
            <person name="Druce J."/>
        </authorList>
    </citation>
    <scope>NUCLEOTIDE SEQUENCE</scope>
    <source>
        <strain evidence="1">UCB-OBI-ISO-001</strain>
        <tissue evidence="1">Gonad</tissue>
    </source>
</reference>
<gene>
    <name evidence="1" type="ORF">OCBIM_22029570mg</name>
</gene>
<dbReference type="AlphaFoldDB" id="A0A0L8GRY8"/>
<evidence type="ECO:0000313" key="1">
    <source>
        <dbReference type="EMBL" id="KOF79380.1"/>
    </source>
</evidence>
<sequence>MPNNKAILSPFLTPQPDGYRNPCAELPVKSQPNQNTPLYTFRLNNIPCILNTLVGTEVQ</sequence>
<dbReference type="EMBL" id="KQ420777">
    <property type="protein sequence ID" value="KOF79380.1"/>
    <property type="molecule type" value="Genomic_DNA"/>
</dbReference>